<dbReference type="OrthoDB" id="5244219at2"/>
<dbReference type="AlphaFoldDB" id="A0A5B8U3E3"/>
<dbReference type="EMBL" id="CP042430">
    <property type="protein sequence ID" value="QEC47355.1"/>
    <property type="molecule type" value="Genomic_DNA"/>
</dbReference>
<organism evidence="1 2">
    <name type="scientific">Baekduia soli</name>
    <dbReference type="NCBI Taxonomy" id="496014"/>
    <lineage>
        <taxon>Bacteria</taxon>
        <taxon>Bacillati</taxon>
        <taxon>Actinomycetota</taxon>
        <taxon>Thermoleophilia</taxon>
        <taxon>Solirubrobacterales</taxon>
        <taxon>Baekduiaceae</taxon>
        <taxon>Baekduia</taxon>
    </lineage>
</organism>
<evidence type="ECO:0000313" key="1">
    <source>
        <dbReference type="EMBL" id="QEC47355.1"/>
    </source>
</evidence>
<sequence>MQTRQERVYLETPRHRIAGTLTLARDGYRSRVSDVLNASERDFIPLTDVTVELVGHEGPGTHHEFLAVSRHHVVIAIPELPEDGELSPAAAAVPPAGAV</sequence>
<dbReference type="Proteomes" id="UP000321805">
    <property type="component" value="Chromosome"/>
</dbReference>
<proteinExistence type="predicted"/>
<name>A0A5B8U3E3_9ACTN</name>
<keyword evidence="2" id="KW-1185">Reference proteome</keyword>
<dbReference type="RefSeq" id="WP_146917714.1">
    <property type="nucleotide sequence ID" value="NZ_CP042430.1"/>
</dbReference>
<dbReference type="Pfam" id="PF20660">
    <property type="entry name" value="DUF6812"/>
    <property type="match status" value="1"/>
</dbReference>
<dbReference type="InterPro" id="IPR049210">
    <property type="entry name" value="DUF6812"/>
</dbReference>
<evidence type="ECO:0000313" key="2">
    <source>
        <dbReference type="Proteomes" id="UP000321805"/>
    </source>
</evidence>
<protein>
    <submittedName>
        <fullName evidence="1">Uncharacterized protein</fullName>
    </submittedName>
</protein>
<gene>
    <name evidence="1" type="ORF">FSW04_07005</name>
</gene>
<accession>A0A5B8U3E3</accession>
<dbReference type="KEGG" id="bsol:FSW04_07005"/>
<reference evidence="1 2" key="1">
    <citation type="journal article" date="2018" name="J. Microbiol.">
        <title>Baekduia soli gen. nov., sp. nov., a novel bacterium isolated from the soil of Baekdu Mountain and proposal of a novel family name, Baekduiaceae fam. nov.</title>
        <authorList>
            <person name="An D.S."/>
            <person name="Siddiqi M.Z."/>
            <person name="Kim K.H."/>
            <person name="Yu H.S."/>
            <person name="Im W.T."/>
        </authorList>
    </citation>
    <scope>NUCLEOTIDE SEQUENCE [LARGE SCALE GENOMIC DNA]</scope>
    <source>
        <strain evidence="1 2">BR7-21</strain>
    </source>
</reference>